<protein>
    <submittedName>
        <fullName evidence="1">NADH dehydrogenase subunit 6</fullName>
    </submittedName>
</protein>
<dbReference type="Proteomes" id="UP000268093">
    <property type="component" value="Unassembled WGS sequence"/>
</dbReference>
<evidence type="ECO:0000313" key="1">
    <source>
        <dbReference type="EMBL" id="RUP46225.1"/>
    </source>
</evidence>
<reference evidence="1 2" key="1">
    <citation type="journal article" date="2018" name="New Phytol.">
        <title>Phylogenomics of Endogonaceae and evolution of mycorrhizas within Mucoromycota.</title>
        <authorList>
            <person name="Chang Y."/>
            <person name="Desiro A."/>
            <person name="Na H."/>
            <person name="Sandor L."/>
            <person name="Lipzen A."/>
            <person name="Clum A."/>
            <person name="Barry K."/>
            <person name="Grigoriev I.V."/>
            <person name="Martin F.M."/>
            <person name="Stajich J.E."/>
            <person name="Smith M.E."/>
            <person name="Bonito G."/>
            <person name="Spatafora J.W."/>
        </authorList>
    </citation>
    <scope>NUCLEOTIDE SEQUENCE [LARGE SCALE GENOMIC DNA]</scope>
    <source>
        <strain evidence="1 2">GMNB39</strain>
    </source>
</reference>
<dbReference type="Gene3D" id="1.20.120.1200">
    <property type="entry name" value="NADH-ubiquinone/plastoquinone oxidoreductase chain 6, subunit NuoJ"/>
    <property type="match status" value="1"/>
</dbReference>
<dbReference type="InterPro" id="IPR001457">
    <property type="entry name" value="NADH_UbQ/plastoQ_OxRdtase_su6"/>
</dbReference>
<dbReference type="EMBL" id="RBNI01006129">
    <property type="protein sequence ID" value="RUP46225.1"/>
    <property type="molecule type" value="Genomic_DNA"/>
</dbReference>
<accession>A0A433D5X7</accession>
<comment type="caution">
    <text evidence="1">The sequence shown here is derived from an EMBL/GenBank/DDBJ whole genome shotgun (WGS) entry which is preliminary data.</text>
</comment>
<gene>
    <name evidence="1" type="ORF">BC936DRAFT_147193</name>
</gene>
<organism evidence="1 2">
    <name type="scientific">Jimgerdemannia flammicorona</name>
    <dbReference type="NCBI Taxonomy" id="994334"/>
    <lineage>
        <taxon>Eukaryota</taxon>
        <taxon>Fungi</taxon>
        <taxon>Fungi incertae sedis</taxon>
        <taxon>Mucoromycota</taxon>
        <taxon>Mucoromycotina</taxon>
        <taxon>Endogonomycetes</taxon>
        <taxon>Endogonales</taxon>
        <taxon>Endogonaceae</taxon>
        <taxon>Jimgerdemannia</taxon>
    </lineage>
</organism>
<dbReference type="InterPro" id="IPR042106">
    <property type="entry name" value="Nuo/plastoQ_OxRdtase_6_NuoJ"/>
</dbReference>
<keyword evidence="2" id="KW-1185">Reference proteome</keyword>
<sequence length="132" mass="14864">MNTILLDLLAFGSVLSGINFIGITYLIIYVGAIAILFLFVVMMINVKLVEIHQSTIHSNQHLPLALMIGTAFFMTFNQITEMYGLHLDRTELIFGNVFTIGRFLPPDNSFIQFSQVESLGNLIDDWANYSNT</sequence>
<proteinExistence type="predicted"/>
<dbReference type="PANTHER" id="PTHR33269">
    <property type="entry name" value="NADH-UBIQUINONE OXIDOREDUCTASE CHAIN 6"/>
    <property type="match status" value="1"/>
</dbReference>
<dbReference type="OrthoDB" id="10050457at2759"/>
<name>A0A433D5X7_9FUNG</name>
<dbReference type="Pfam" id="PF00499">
    <property type="entry name" value="Oxidored_q3"/>
    <property type="match status" value="1"/>
</dbReference>
<dbReference type="PANTHER" id="PTHR33269:SF17">
    <property type="entry name" value="NADH-UBIQUINONE OXIDOREDUCTASE CHAIN 6"/>
    <property type="match status" value="1"/>
</dbReference>
<dbReference type="GO" id="GO:0008137">
    <property type="term" value="F:NADH dehydrogenase (ubiquinone) activity"/>
    <property type="evidence" value="ECO:0007669"/>
    <property type="project" value="InterPro"/>
</dbReference>
<evidence type="ECO:0000313" key="2">
    <source>
        <dbReference type="Proteomes" id="UP000268093"/>
    </source>
</evidence>